<dbReference type="Gene3D" id="3.40.30.10">
    <property type="entry name" value="Glutaredoxin"/>
    <property type="match status" value="2"/>
</dbReference>
<protein>
    <submittedName>
        <fullName evidence="4">Lectin like domain-containing protein</fullName>
    </submittedName>
</protein>
<dbReference type="GO" id="GO:0008234">
    <property type="term" value="F:cysteine-type peptidase activity"/>
    <property type="evidence" value="ECO:0007669"/>
    <property type="project" value="InterPro"/>
</dbReference>
<keyword evidence="5" id="KW-1185">Reference proteome</keyword>
<dbReference type="SMART" id="SM00450">
    <property type="entry name" value="RHOD"/>
    <property type="match status" value="1"/>
</dbReference>
<dbReference type="SUPFAM" id="SSF54001">
    <property type="entry name" value="Cysteine proteinases"/>
    <property type="match status" value="1"/>
</dbReference>
<evidence type="ECO:0000313" key="5">
    <source>
        <dbReference type="Proteomes" id="UP000831151"/>
    </source>
</evidence>
<dbReference type="Pfam" id="PF00581">
    <property type="entry name" value="Rhodanese"/>
    <property type="match status" value="1"/>
</dbReference>
<dbReference type="InterPro" id="IPR038765">
    <property type="entry name" value="Papain-like_cys_pep_sf"/>
</dbReference>
<dbReference type="GO" id="GO:0006508">
    <property type="term" value="P:proteolysis"/>
    <property type="evidence" value="ECO:0007669"/>
    <property type="project" value="InterPro"/>
</dbReference>
<dbReference type="InterPro" id="IPR002890">
    <property type="entry name" value="MG2"/>
</dbReference>
<dbReference type="InterPro" id="IPR001763">
    <property type="entry name" value="Rhodanese-like_dom"/>
</dbReference>
<sequence length="1797" mass="202410">MKRKFLNSILSLILALIILVTPVTAFAEDLEVSDPLVNQVNRADIVKKDEITDQIDGSFSPINPEYNKVRSSKQDEAFYGLRVSPVLYNANYELEKSKEFAPWRERQAAPRKYDLREHNRVTSVKNQGPNGSCWSFASFGSAESVLMPEYNDFSEKNMRNTHGFDWGPDQGGTWQVASAYLTRGSGPIAERDEPYSPYDFYSPRGLRRVKDVDKIMNIPDVRGGWDTDTLKQAVMEYGAAYTTVNGDESYLNSRTMGSYNPGYRGYANHAVAIVGWDDNFSRYNFGITPPGDGAWLIKNSWGQNWKYMGGYYWVSYYDGFAGRSNAIFKLKDMTPNEEIWYYDDLGMTSTYGNGQSAYFSNVFGPVNSSKDVYQVGFFVPSNGARYEIYMTKGRGQVSFNDRVKVAEGSVTYAGYVNVPIRKFNVSNGEYFAPIVKLTTPGYNYPIPVENYISGYSSRARAGRGESYISYDGSRWTDMTQVRYNANVALKAMTVPGGSSPSYDKKVSSIEFNEDPLNIKVGENYEINPRVLPQDAANKNLNYSVNPSGIVSVNNGVLRALRKGTATVTATATDGSYKRNSFTVNVLDDVQNVEVKNIILDKENIKLKVNETSTIRASVEPSNATNRAIYWTSTNTRVATVQGGFVKAIAKGECDIIAKTANGVYKKAHVIVYDENNDNDDNDKNIIKVSSSVYAKTIKQGYSQSVTVNSKDYLNRNLRYVMTEIELIAPDGTSINKSAYSDYYGNAKFNFGANEIYATGEYTVNIKVSGGTYKANTDKLTFTVEDSRPSFDVEVKPMSKEIMNNQKIQLAIKTTANGRNLRNVDLDIEIVTASGAVHKNTGRTNYYGRANYFYSPDGGQEGTYTVKVTARSSQYKDAVGTASFEVKKYRNPYHLDMSFEKDSESYKLGDRAEINIKVIDQRKYGVRYLPVKIEVSGPNNFKYNLTKYTNNYGIATVYITPTKEMGDGEYTIKASASKYGYDDALGEYKIVFGDKKPIDPVDPVIPEETIYKMIETDEAQKLIEENKGNENFVIFDARTKAEYNESHIDGCIHHDYYQKDHEDFIKTLDKNKTYLLYCRTQVRSGATAEIMKKLGFKKIYWMNGGMTKWLRENRPSVFPEYDKALDINIGAEKSAYTAGENVVLNAKVTDLDANGVRKANIDLVLLDDNGKSIDRKTVQSGNTGEFTVNFTAPAKLGKYTVEAKASYNDFKNANGLASFDVAQSEKEFTSYEERKAAGQYKHLKTTDFEYEALQKHYGKNLLQYYVKDANLKDHRISDLIDPNKKTVLVFGYPGCGACVEMWKAMAPLAHEKYNFIEIVTSVEEDVKSTVNFVDNVLKELNIEHFKNHIFYDADEKIWASRLGFLTTPNTVILDENGRLVNIAGALDKDGLYDLLYKTLGLNVDGNDEPEEEYNAKLSLNFDKEEIRSGETVKITAKLQDLAGKNINQDTIRYTIKYPNGAYKDGVYDRKTLYTGETNLYFTSDESSVEGEHEVTIELISNNYKAKKVTKSFRIVKEEKKADYNLNISFGKDNFKKGDVIRMVLEVKDQNGNAVKNERVKFIFEYPDGKSYNYDRQTDYYGQAMLTFTTNSYVPEGKFTLKASLTDRPEYTAEKSFTIGSQDPDKPINKDSLSYQDRYNNGEFNHLQSGDLLGKLRNAYGKNVSNYTLTNMQGQTVTIASLMDGRRPTVIAMGYPTCGGCQASWRSLVNINKSSFNMVEAMTNGDSQSITSILNRLGLSQMLPYFHYNARSLFNIISSNYVPCLMYLDKDGNITNLSYFNSNEEVLSIVRTIAGTTSK</sequence>
<dbReference type="InterPro" id="IPR000668">
    <property type="entry name" value="Peptidase_C1A_C"/>
</dbReference>
<dbReference type="PROSITE" id="PS50206">
    <property type="entry name" value="RHODANESE_3"/>
    <property type="match status" value="1"/>
</dbReference>
<dbReference type="InterPro" id="IPR036873">
    <property type="entry name" value="Rhodanese-like_dom_sf"/>
</dbReference>
<dbReference type="InterPro" id="IPR013128">
    <property type="entry name" value="Peptidase_C1A"/>
</dbReference>
<dbReference type="SUPFAM" id="SSF52821">
    <property type="entry name" value="Rhodanese/Cell cycle control phosphatase"/>
    <property type="match status" value="1"/>
</dbReference>
<dbReference type="GO" id="GO:0004866">
    <property type="term" value="F:endopeptidase inhibitor activity"/>
    <property type="evidence" value="ECO:0007669"/>
    <property type="project" value="InterPro"/>
</dbReference>
<evidence type="ECO:0000256" key="1">
    <source>
        <dbReference type="ARBA" id="ARBA00008455"/>
    </source>
</evidence>
<dbReference type="Pfam" id="PF00112">
    <property type="entry name" value="Peptidase_C1"/>
    <property type="match status" value="1"/>
</dbReference>
<comment type="similarity">
    <text evidence="1">Belongs to the peptidase C1 family.</text>
</comment>
<dbReference type="CDD" id="cd00158">
    <property type="entry name" value="RHOD"/>
    <property type="match status" value="1"/>
</dbReference>
<dbReference type="SUPFAM" id="SSF52833">
    <property type="entry name" value="Thioredoxin-like"/>
    <property type="match status" value="2"/>
</dbReference>
<organism evidence="4 5">
    <name type="scientific">Fenollaria massiliensis</name>
    <dbReference type="NCBI Taxonomy" id="938288"/>
    <lineage>
        <taxon>Bacteria</taxon>
        <taxon>Bacillati</taxon>
        <taxon>Bacillota</taxon>
        <taxon>Clostridia</taxon>
        <taxon>Eubacteriales</taxon>
        <taxon>Fenollaria</taxon>
    </lineage>
</organism>
<feature type="domain" description="Rhodanese" evidence="3">
    <location>
        <begin position="1027"/>
        <end position="1117"/>
    </location>
</feature>
<proteinExistence type="inferred from homology"/>
<dbReference type="SMART" id="SM00645">
    <property type="entry name" value="Pept_C1"/>
    <property type="match status" value="1"/>
</dbReference>
<dbReference type="Pfam" id="PF18560">
    <property type="entry name" value="Lectin_like"/>
    <property type="match status" value="1"/>
</dbReference>
<dbReference type="InterPro" id="IPR025660">
    <property type="entry name" value="Pept_his_AS"/>
</dbReference>
<dbReference type="Gene3D" id="3.90.70.10">
    <property type="entry name" value="Cysteine proteinases"/>
    <property type="match status" value="1"/>
</dbReference>
<evidence type="ECO:0000259" key="3">
    <source>
        <dbReference type="PROSITE" id="PS50206"/>
    </source>
</evidence>
<dbReference type="RefSeq" id="WP_249242583.1">
    <property type="nucleotide sequence ID" value="NZ_CP096649.1"/>
</dbReference>
<dbReference type="InterPro" id="IPR013783">
    <property type="entry name" value="Ig-like_fold"/>
</dbReference>
<dbReference type="PANTHER" id="PTHR12411">
    <property type="entry name" value="CYSTEINE PROTEASE FAMILY C1-RELATED"/>
    <property type="match status" value="1"/>
</dbReference>
<dbReference type="SUPFAM" id="SSF49373">
    <property type="entry name" value="Invasin/intimin cell-adhesion fragments"/>
    <property type="match status" value="3"/>
</dbReference>
<gene>
    <name evidence="4" type="ORF">M1R53_07420</name>
</gene>
<dbReference type="Gene3D" id="2.60.40.10">
    <property type="entry name" value="Immunoglobulins"/>
    <property type="match status" value="1"/>
</dbReference>
<evidence type="ECO:0000256" key="2">
    <source>
        <dbReference type="SAM" id="SignalP"/>
    </source>
</evidence>
<dbReference type="KEGG" id="fms:M1R53_07420"/>
<keyword evidence="2" id="KW-0732">Signal</keyword>
<dbReference type="CDD" id="cd02619">
    <property type="entry name" value="Peptidase_C1"/>
    <property type="match status" value="1"/>
</dbReference>
<dbReference type="Proteomes" id="UP000831151">
    <property type="component" value="Chromosome"/>
</dbReference>
<dbReference type="InterPro" id="IPR036249">
    <property type="entry name" value="Thioredoxin-like_sf"/>
</dbReference>
<dbReference type="InterPro" id="IPR003343">
    <property type="entry name" value="Big_2"/>
</dbReference>
<dbReference type="InterPro" id="IPR008964">
    <property type="entry name" value="Invasin/intimin_cell_adhesion"/>
</dbReference>
<dbReference type="InterPro" id="IPR040528">
    <property type="entry name" value="Lectin-like"/>
</dbReference>
<accession>A0A9E7IUN0</accession>
<name>A0A9E7IUN0_9FIRM</name>
<evidence type="ECO:0000313" key="4">
    <source>
        <dbReference type="EMBL" id="UQK59062.1"/>
    </source>
</evidence>
<dbReference type="Gene3D" id="3.40.250.10">
    <property type="entry name" value="Rhodanese-like domain"/>
    <property type="match status" value="1"/>
</dbReference>
<feature type="chain" id="PRO_5038520280" evidence="2">
    <location>
        <begin position="28"/>
        <end position="1797"/>
    </location>
</feature>
<dbReference type="Pfam" id="PF01835">
    <property type="entry name" value="MG2"/>
    <property type="match status" value="1"/>
</dbReference>
<dbReference type="PROSITE" id="PS00139">
    <property type="entry name" value="THIOL_PROTEASE_CYS"/>
    <property type="match status" value="1"/>
</dbReference>
<dbReference type="InterPro" id="IPR000169">
    <property type="entry name" value="Pept_cys_AS"/>
</dbReference>
<feature type="signal peptide" evidence="2">
    <location>
        <begin position="1"/>
        <end position="27"/>
    </location>
</feature>
<dbReference type="CDD" id="cd02947">
    <property type="entry name" value="TRX_family"/>
    <property type="match status" value="1"/>
</dbReference>
<dbReference type="EMBL" id="CP096649">
    <property type="protein sequence ID" value="UQK59062.1"/>
    <property type="molecule type" value="Genomic_DNA"/>
</dbReference>
<dbReference type="SMART" id="SM00635">
    <property type="entry name" value="BID_2"/>
    <property type="match status" value="2"/>
</dbReference>
<dbReference type="PROSITE" id="PS00639">
    <property type="entry name" value="THIOL_PROTEASE_HIS"/>
    <property type="match status" value="1"/>
</dbReference>
<dbReference type="Gene3D" id="2.60.40.1080">
    <property type="match status" value="2"/>
</dbReference>
<reference evidence="4" key="1">
    <citation type="submission" date="2022-04" db="EMBL/GenBank/DDBJ databases">
        <title>Complete genome sequences of Ezakiella coagulans and Fenollaria massiliensis.</title>
        <authorList>
            <person name="France M.T."/>
            <person name="Clifford J."/>
            <person name="Narina S."/>
            <person name="Rutt L."/>
            <person name="Ravel J."/>
        </authorList>
    </citation>
    <scope>NUCLEOTIDE SEQUENCE</scope>
    <source>
        <strain evidence="4">C0061C2</strain>
    </source>
</reference>
<dbReference type="Pfam" id="PF02368">
    <property type="entry name" value="Big_2"/>
    <property type="match status" value="2"/>
</dbReference>